<dbReference type="SUPFAM" id="SSF50998">
    <property type="entry name" value="Quinoprotein alcohol dehydrogenase-like"/>
    <property type="match status" value="1"/>
</dbReference>
<dbReference type="PANTHER" id="PTHR34512">
    <property type="entry name" value="CELL SURFACE PROTEIN"/>
    <property type="match status" value="1"/>
</dbReference>
<evidence type="ECO:0000256" key="1">
    <source>
        <dbReference type="SAM" id="Phobius"/>
    </source>
</evidence>
<dbReference type="InterPro" id="IPR015943">
    <property type="entry name" value="WD40/YVTN_repeat-like_dom_sf"/>
</dbReference>
<keyword evidence="1" id="KW-1133">Transmembrane helix</keyword>
<proteinExistence type="predicted"/>
<accession>A0A0D8JEW6</accession>
<dbReference type="Gene3D" id="2.130.10.10">
    <property type="entry name" value="YVTN repeat-like/Quinoprotein amine dehydrogenase"/>
    <property type="match status" value="1"/>
</dbReference>
<evidence type="ECO:0000313" key="4">
    <source>
        <dbReference type="Proteomes" id="UP000032544"/>
    </source>
</evidence>
<dbReference type="Proteomes" id="UP000032544">
    <property type="component" value="Unassembled WGS sequence"/>
</dbReference>
<dbReference type="EMBL" id="JRHC01000001">
    <property type="protein sequence ID" value="KJF45447.1"/>
    <property type="molecule type" value="Genomic_DNA"/>
</dbReference>
<evidence type="ECO:0000313" key="3">
    <source>
        <dbReference type="EMBL" id="KJF45447.1"/>
    </source>
</evidence>
<dbReference type="PANTHER" id="PTHR34512:SF30">
    <property type="entry name" value="OUTER MEMBRANE PROTEIN ASSEMBLY FACTOR BAMB"/>
    <property type="match status" value="1"/>
</dbReference>
<keyword evidence="4" id="KW-1185">Reference proteome</keyword>
<feature type="transmembrane region" description="Helical" evidence="1">
    <location>
        <begin position="7"/>
        <end position="25"/>
    </location>
</feature>
<gene>
    <name evidence="3" type="ORF">LH29_08825</name>
</gene>
<keyword evidence="1" id="KW-0472">Membrane</keyword>
<dbReference type="STRING" id="1544798.LH29_08825"/>
<organism evidence="3 4">
    <name type="scientific">Draconibacterium sediminis</name>
    <dbReference type="NCBI Taxonomy" id="1544798"/>
    <lineage>
        <taxon>Bacteria</taxon>
        <taxon>Pseudomonadati</taxon>
        <taxon>Bacteroidota</taxon>
        <taxon>Bacteroidia</taxon>
        <taxon>Marinilabiliales</taxon>
        <taxon>Prolixibacteraceae</taxon>
        <taxon>Draconibacterium</taxon>
    </lineage>
</organism>
<dbReference type="Pfam" id="PF13360">
    <property type="entry name" value="PQQ_2"/>
    <property type="match status" value="1"/>
</dbReference>
<name>A0A0D8JEW6_9BACT</name>
<comment type="caution">
    <text evidence="3">The sequence shown here is derived from an EMBL/GenBank/DDBJ whole genome shotgun (WGS) entry which is preliminary data.</text>
</comment>
<dbReference type="RefSeq" id="WP_045027690.1">
    <property type="nucleotide sequence ID" value="NZ_JRHC01000001.1"/>
</dbReference>
<dbReference type="AlphaFoldDB" id="A0A0D8JEW6"/>
<sequence length="475" mass="52519">MTKRTINIILISIGTIGFISIFWWLNADPTKDFTVNLEGADNRGKGVPPQDVTIGEHFEQLASDYEVLEETWTNFRGADYDNISKSPVKLVESFGAEGPKILWSKTLGEGHSGAAIYKGLAYVLDYDEEERADILRCFSVVTGEEQWRRGYDVAIKRNHGMSRTIPAVTEDYIVTIGPKCHVMCLDRETGDFRWGLDVVKEYQNEIPFWYTGQCPIIDNGVAIIATGGSKMMVAIDCETGEKLWETPNPEGWKMSHSSVIPYTFGGRKMYVYSAIGGLLGVAADGPDAGQILWETSQWNHSVVAPSPVCMPDGKIFMTAGYGAGSMMVQLSESNGAFSAEPLYEYAPKDGLACEQQTPILWNGYLFGIVPKDGGANRNQLICVNPNDTRNVVWTSGKETRFGLGPYFIADNKMFILSDDGTLTIARPSTEKYIQLEQVKVIEDGHDAWAPFALADGYLLLRDAKTMICIDLNVNG</sequence>
<dbReference type="InterPro" id="IPR002372">
    <property type="entry name" value="PQQ_rpt_dom"/>
</dbReference>
<keyword evidence="1" id="KW-0812">Transmembrane</keyword>
<reference evidence="3 4" key="1">
    <citation type="submission" date="2014-09" db="EMBL/GenBank/DDBJ databases">
        <title>Draft Genome Sequence of Draconibacterium sp. JN14CK-3.</title>
        <authorList>
            <person name="Dong C."/>
            <person name="Lai Q."/>
            <person name="Shao Z."/>
        </authorList>
    </citation>
    <scope>NUCLEOTIDE SEQUENCE [LARGE SCALE GENOMIC DNA]</scope>
    <source>
        <strain evidence="3 4">JN14CK-3</strain>
    </source>
</reference>
<dbReference type="InterPro" id="IPR011047">
    <property type="entry name" value="Quinoprotein_ADH-like_sf"/>
</dbReference>
<feature type="domain" description="Pyrrolo-quinoline quinone repeat" evidence="2">
    <location>
        <begin position="134"/>
        <end position="297"/>
    </location>
</feature>
<protein>
    <recommendedName>
        <fullName evidence="2">Pyrrolo-quinoline quinone repeat domain-containing protein</fullName>
    </recommendedName>
</protein>
<dbReference type="OrthoDB" id="1111963at2"/>
<evidence type="ECO:0000259" key="2">
    <source>
        <dbReference type="Pfam" id="PF13360"/>
    </source>
</evidence>